<dbReference type="InterPro" id="IPR001227">
    <property type="entry name" value="Ac_transferase_dom_sf"/>
</dbReference>
<dbReference type="PANTHER" id="PTHR42681:SF6">
    <property type="entry name" value="BLL0263 PROTEIN"/>
    <property type="match status" value="1"/>
</dbReference>
<keyword evidence="3" id="KW-1185">Reference proteome</keyword>
<keyword evidence="2" id="KW-0808">Transferase</keyword>
<evidence type="ECO:0000259" key="1">
    <source>
        <dbReference type="SMART" id="SM00827"/>
    </source>
</evidence>
<proteinExistence type="predicted"/>
<reference evidence="2" key="1">
    <citation type="submission" date="2020-11" db="EMBL/GenBank/DDBJ databases">
        <title>Azospira restricta DSM 18626 genome sequence.</title>
        <authorList>
            <person name="Moe W.M."/>
        </authorList>
    </citation>
    <scope>NUCLEOTIDE SEQUENCE</scope>
    <source>
        <strain evidence="2">DSM 18626</strain>
    </source>
</reference>
<gene>
    <name evidence="2" type="ORF">IWH25_02255</name>
</gene>
<dbReference type="GO" id="GO:0006633">
    <property type="term" value="P:fatty acid biosynthetic process"/>
    <property type="evidence" value="ECO:0007669"/>
    <property type="project" value="TreeGrafter"/>
</dbReference>
<dbReference type="Proteomes" id="UP000663444">
    <property type="component" value="Chromosome"/>
</dbReference>
<dbReference type="Pfam" id="PF00698">
    <property type="entry name" value="Acyl_transf_1"/>
    <property type="match status" value="1"/>
</dbReference>
<evidence type="ECO:0000313" key="2">
    <source>
        <dbReference type="EMBL" id="QRJ64201.1"/>
    </source>
</evidence>
<dbReference type="SUPFAM" id="SSF52151">
    <property type="entry name" value="FabD/lysophospholipase-like"/>
    <property type="match status" value="1"/>
</dbReference>
<dbReference type="Gene3D" id="3.30.70.250">
    <property type="entry name" value="Malonyl-CoA ACP transacylase, ACP-binding"/>
    <property type="match status" value="1"/>
</dbReference>
<dbReference type="KEGG" id="ares:IWH25_02255"/>
<dbReference type="SUPFAM" id="SSF55048">
    <property type="entry name" value="Probable ACP-binding domain of malonyl-CoA ACP transacylase"/>
    <property type="match status" value="1"/>
</dbReference>
<dbReference type="SMART" id="SM00827">
    <property type="entry name" value="PKS_AT"/>
    <property type="match status" value="1"/>
</dbReference>
<name>A0A974SPP8_9RHOO</name>
<sequence>MALCLLSPGQGSQSPDMLARLAADPATAGTLATLAPLAGDEALRVAADPARCFANRHAQPLLCLYALAVGAALSAEGVEAALVAGYSVGELAAYGLAGALPAAAVLRAAAARAQAMDDCAPADSGMLAVRGVAIGEIEALAAAHGVDVAICNGDEHAVLAGPQCALDALATTLAAQRGAHVVSLPIGVPAHSRWLQPAVAPFAATLAALPWQRGALPVLAGVSAEPVRAPERAVETLSRQLAATIDWARVLDVAVEMGTTVFFEVGPGNALARMARERHPGLPARALADFASVAGAAAWLRRQLA</sequence>
<accession>A0A974SPP8</accession>
<dbReference type="Gene3D" id="3.40.366.10">
    <property type="entry name" value="Malonyl-Coenzyme A Acyl Carrier Protein, domain 2"/>
    <property type="match status" value="1"/>
</dbReference>
<dbReference type="GO" id="GO:0005829">
    <property type="term" value="C:cytosol"/>
    <property type="evidence" value="ECO:0007669"/>
    <property type="project" value="TreeGrafter"/>
</dbReference>
<dbReference type="AlphaFoldDB" id="A0A974SPP8"/>
<evidence type="ECO:0000313" key="3">
    <source>
        <dbReference type="Proteomes" id="UP000663444"/>
    </source>
</evidence>
<dbReference type="InterPro" id="IPR016036">
    <property type="entry name" value="Malonyl_transacylase_ACP-bd"/>
</dbReference>
<dbReference type="GO" id="GO:0004314">
    <property type="term" value="F:[acyl-carrier-protein] S-malonyltransferase activity"/>
    <property type="evidence" value="ECO:0007669"/>
    <property type="project" value="TreeGrafter"/>
</dbReference>
<dbReference type="RefSeq" id="WP_203387743.1">
    <property type="nucleotide sequence ID" value="NZ_CP064781.1"/>
</dbReference>
<dbReference type="PANTHER" id="PTHR42681">
    <property type="entry name" value="MALONYL-COA-ACYL CARRIER PROTEIN TRANSACYLASE, MITOCHONDRIAL"/>
    <property type="match status" value="1"/>
</dbReference>
<dbReference type="InterPro" id="IPR016035">
    <property type="entry name" value="Acyl_Trfase/lysoPLipase"/>
</dbReference>
<keyword evidence="2" id="KW-0012">Acyltransferase</keyword>
<dbReference type="InterPro" id="IPR014043">
    <property type="entry name" value="Acyl_transferase_dom"/>
</dbReference>
<dbReference type="InterPro" id="IPR050858">
    <property type="entry name" value="Mal-CoA-ACP_Trans/PKS_FabD"/>
</dbReference>
<feature type="domain" description="Malonyl-CoA:ACP transacylase (MAT)" evidence="1">
    <location>
        <begin position="6"/>
        <end position="303"/>
    </location>
</feature>
<organism evidence="2 3">
    <name type="scientific">Azospira restricta</name>
    <dbReference type="NCBI Taxonomy" id="404405"/>
    <lineage>
        <taxon>Bacteria</taxon>
        <taxon>Pseudomonadati</taxon>
        <taxon>Pseudomonadota</taxon>
        <taxon>Betaproteobacteria</taxon>
        <taxon>Rhodocyclales</taxon>
        <taxon>Rhodocyclaceae</taxon>
        <taxon>Azospira</taxon>
    </lineage>
</organism>
<dbReference type="EMBL" id="CP064781">
    <property type="protein sequence ID" value="QRJ64201.1"/>
    <property type="molecule type" value="Genomic_DNA"/>
</dbReference>
<protein>
    <submittedName>
        <fullName evidence="2">Acyltransferase domain-containing protein</fullName>
    </submittedName>
</protein>